<keyword evidence="2" id="KW-1003">Cell membrane</keyword>
<dbReference type="OrthoDB" id="7730535at2759"/>
<dbReference type="PANTHER" id="PTHR42643:SF30">
    <property type="entry name" value="IONOTROPIC RECEPTOR 40A-RELATED"/>
    <property type="match status" value="1"/>
</dbReference>
<dbReference type="EMBL" id="KE525366">
    <property type="protein sequence ID" value="KFB52017.1"/>
    <property type="molecule type" value="Genomic_DNA"/>
</dbReference>
<feature type="transmembrane region" description="Helical" evidence="8">
    <location>
        <begin position="352"/>
        <end position="379"/>
    </location>
</feature>
<name>A0A084WP73_ANOSI</name>
<dbReference type="InterPro" id="IPR052192">
    <property type="entry name" value="Insect_Ionotropic_Sensory_Rcpt"/>
</dbReference>
<dbReference type="OMA" id="SENIYEW"/>
<evidence type="ECO:0000256" key="9">
    <source>
        <dbReference type="SAM" id="SignalP"/>
    </source>
</evidence>
<keyword evidence="9" id="KW-0732">Signal</keyword>
<dbReference type="EMBL" id="ATLV01024962">
    <property type="status" value="NOT_ANNOTATED_CDS"/>
    <property type="molecule type" value="Genomic_DNA"/>
</dbReference>
<keyword evidence="12" id="KW-1185">Reference proteome</keyword>
<proteinExistence type="predicted"/>
<evidence type="ECO:0000313" key="11">
    <source>
        <dbReference type="EnsemblMetazoa" id="ASIC020215-PA"/>
    </source>
</evidence>
<dbReference type="VEuPathDB" id="VectorBase:ASIC020215"/>
<protein>
    <submittedName>
        <fullName evidence="10">AGAP013242-PA-like protein</fullName>
    </submittedName>
</protein>
<dbReference type="EnsemblMetazoa" id="ASIC020215-RA">
    <property type="protein sequence ID" value="ASIC020215-PA"/>
    <property type="gene ID" value="ASIC020215"/>
</dbReference>
<dbReference type="VEuPathDB" id="VectorBase:ASIS019670"/>
<evidence type="ECO:0000256" key="4">
    <source>
        <dbReference type="ARBA" id="ARBA00022989"/>
    </source>
</evidence>
<evidence type="ECO:0000256" key="8">
    <source>
        <dbReference type="SAM" id="Phobius"/>
    </source>
</evidence>
<feature type="transmembrane region" description="Helical" evidence="8">
    <location>
        <begin position="297"/>
        <end position="315"/>
    </location>
</feature>
<evidence type="ECO:0000256" key="6">
    <source>
        <dbReference type="ARBA" id="ARBA00023170"/>
    </source>
</evidence>
<feature type="signal peptide" evidence="9">
    <location>
        <begin position="1"/>
        <end position="28"/>
    </location>
</feature>
<evidence type="ECO:0000313" key="12">
    <source>
        <dbReference type="Proteomes" id="UP000030765"/>
    </source>
</evidence>
<feature type="transmembrane region" description="Helical" evidence="8">
    <location>
        <begin position="539"/>
        <end position="559"/>
    </location>
</feature>
<accession>A0A084WP73</accession>
<keyword evidence="6" id="KW-0675">Receptor</keyword>
<evidence type="ECO:0000256" key="1">
    <source>
        <dbReference type="ARBA" id="ARBA00004651"/>
    </source>
</evidence>
<sequence>MRILGWNFNFMKNPWLLVLPYVVLHVSASDNKPQPNASFPLLTPPDYDVRPLMRSFVELQNQWCPPRRFKKLFVLNYNSDQQSEDILTALLKLNEPPKLLYNRPEEMPYWTYECRRCAIMMKTTPDYFGSRYFIFHPKLANNMFLEGLLRGDSAILDKAYHIVYGKAASDLAIYFRNFFSNRTISVDPLDVRIPDVLRDLHGKKIRMWLWDGFPELTSFDTYLGETIARLRNASFEVINTGINDRISVEIDYGVAHSGSPSLTTDSIRALGSTFVAVLVPRSKPKSVIYALIDPFDYYTWISILVMIVTMMLVLFRFGHTLRRLHPVEVGIELIMCILGGPSRKYGGWFENYLITTFCLLSIVLVSSYQSLIISFLSVVRKLPEINSIQDIMDRCRFPRDTYMVGDMNLNIDYELDHDNGIRRDKNLCYLFNGRDSKHTTKLLLEHARKDQKLEMFGKRAAEAAFQHNLRIADGTFYHFNLLYYFTNKAIFRELLPFFINGFFEAGLFDQYYKNKSFSSIGYQQELFINQSFTVSDLSIVWYMFLAGAALSFGCFLLELTVHHFPAQRLYDINRARLRGLGKRMLAWKTFKNVNSLFRAYILQDNKAQISSRNIDLQE</sequence>
<feature type="chain" id="PRO_5001785051" evidence="9">
    <location>
        <begin position="29"/>
        <end position="618"/>
    </location>
</feature>
<gene>
    <name evidence="10" type="ORF">ZHAS_00020215</name>
</gene>
<evidence type="ECO:0000256" key="5">
    <source>
        <dbReference type="ARBA" id="ARBA00023136"/>
    </source>
</evidence>
<organism evidence="10">
    <name type="scientific">Anopheles sinensis</name>
    <name type="common">Mosquito</name>
    <dbReference type="NCBI Taxonomy" id="74873"/>
    <lineage>
        <taxon>Eukaryota</taxon>
        <taxon>Metazoa</taxon>
        <taxon>Ecdysozoa</taxon>
        <taxon>Arthropoda</taxon>
        <taxon>Hexapoda</taxon>
        <taxon>Insecta</taxon>
        <taxon>Pterygota</taxon>
        <taxon>Neoptera</taxon>
        <taxon>Endopterygota</taxon>
        <taxon>Diptera</taxon>
        <taxon>Nematocera</taxon>
        <taxon>Culicoidea</taxon>
        <taxon>Culicidae</taxon>
        <taxon>Anophelinae</taxon>
        <taxon>Anopheles</taxon>
    </lineage>
</organism>
<keyword evidence="7" id="KW-0325">Glycoprotein</keyword>
<dbReference type="PANTHER" id="PTHR42643">
    <property type="entry name" value="IONOTROPIC RECEPTOR 20A-RELATED"/>
    <property type="match status" value="1"/>
</dbReference>
<keyword evidence="3 8" id="KW-0812">Transmembrane</keyword>
<reference evidence="10 12" key="1">
    <citation type="journal article" date="2014" name="BMC Genomics">
        <title>Genome sequence of Anopheles sinensis provides insight into genetics basis of mosquito competence for malaria parasites.</title>
        <authorList>
            <person name="Zhou D."/>
            <person name="Zhang D."/>
            <person name="Ding G."/>
            <person name="Shi L."/>
            <person name="Hou Q."/>
            <person name="Ye Y."/>
            <person name="Xu Y."/>
            <person name="Zhou H."/>
            <person name="Xiong C."/>
            <person name="Li S."/>
            <person name="Yu J."/>
            <person name="Hong S."/>
            <person name="Yu X."/>
            <person name="Zou P."/>
            <person name="Chen C."/>
            <person name="Chang X."/>
            <person name="Wang W."/>
            <person name="Lv Y."/>
            <person name="Sun Y."/>
            <person name="Ma L."/>
            <person name="Shen B."/>
            <person name="Zhu C."/>
        </authorList>
    </citation>
    <scope>NUCLEOTIDE SEQUENCE [LARGE SCALE GENOMIC DNA]</scope>
</reference>
<keyword evidence="4 8" id="KW-1133">Transmembrane helix</keyword>
<dbReference type="AlphaFoldDB" id="A0A084WP73"/>
<evidence type="ECO:0000256" key="3">
    <source>
        <dbReference type="ARBA" id="ARBA00022692"/>
    </source>
</evidence>
<dbReference type="GO" id="GO:0005886">
    <property type="term" value="C:plasma membrane"/>
    <property type="evidence" value="ECO:0007669"/>
    <property type="project" value="UniProtKB-SubCell"/>
</dbReference>
<comment type="subcellular location">
    <subcellularLocation>
        <location evidence="1">Cell membrane</location>
        <topology evidence="1">Multi-pass membrane protein</topology>
    </subcellularLocation>
</comment>
<evidence type="ECO:0000313" key="10">
    <source>
        <dbReference type="EMBL" id="KFB52017.1"/>
    </source>
</evidence>
<evidence type="ECO:0000256" key="2">
    <source>
        <dbReference type="ARBA" id="ARBA00022475"/>
    </source>
</evidence>
<keyword evidence="5 8" id="KW-0472">Membrane</keyword>
<reference evidence="11" key="2">
    <citation type="submission" date="2020-05" db="UniProtKB">
        <authorList>
            <consortium name="EnsemblMetazoa"/>
        </authorList>
    </citation>
    <scope>IDENTIFICATION</scope>
</reference>
<dbReference type="Proteomes" id="UP000030765">
    <property type="component" value="Unassembled WGS sequence"/>
</dbReference>
<evidence type="ECO:0000256" key="7">
    <source>
        <dbReference type="ARBA" id="ARBA00023180"/>
    </source>
</evidence>
<dbReference type="VEuPathDB" id="VectorBase:ASIS018615"/>